<evidence type="ECO:0000313" key="1">
    <source>
        <dbReference type="EMBL" id="SCO87654.1"/>
    </source>
</evidence>
<evidence type="ECO:0000313" key="2">
    <source>
        <dbReference type="Proteomes" id="UP000219369"/>
    </source>
</evidence>
<dbReference type="EMBL" id="FMJY01000007">
    <property type="protein sequence ID" value="SCO87654.1"/>
    <property type="molecule type" value="Genomic_DNA"/>
</dbReference>
<name>A0A2H3TG18_FUSOX</name>
<protein>
    <submittedName>
        <fullName evidence="1">Uncharacterized protein</fullName>
    </submittedName>
</protein>
<dbReference type="Proteomes" id="UP000219369">
    <property type="component" value="Unassembled WGS sequence"/>
</dbReference>
<gene>
    <name evidence="1" type="ORF">FRV6_11781</name>
</gene>
<proteinExistence type="predicted"/>
<organism evidence="1 2">
    <name type="scientific">Fusarium oxysporum</name>
    <name type="common">Fusarium vascular wilt</name>
    <dbReference type="NCBI Taxonomy" id="5507"/>
    <lineage>
        <taxon>Eukaryota</taxon>
        <taxon>Fungi</taxon>
        <taxon>Dikarya</taxon>
        <taxon>Ascomycota</taxon>
        <taxon>Pezizomycotina</taxon>
        <taxon>Sordariomycetes</taxon>
        <taxon>Hypocreomycetidae</taxon>
        <taxon>Hypocreales</taxon>
        <taxon>Nectriaceae</taxon>
        <taxon>Fusarium</taxon>
        <taxon>Fusarium oxysporum species complex</taxon>
    </lineage>
</organism>
<accession>A0A2H3TG18</accession>
<sequence>MSGISQLIRAPSGQALDLDYSTTTPKRRTISGGDPLIFLAPPLPSLSPEAGWRCSGLPQILFGWVLPMHTKHEVSGWSPQEW</sequence>
<reference evidence="2" key="1">
    <citation type="submission" date="2016-09" db="EMBL/GenBank/DDBJ databases">
        <authorList>
            <person name="Guldener U."/>
        </authorList>
    </citation>
    <scope>NUCLEOTIDE SEQUENCE [LARGE SCALE GENOMIC DNA]</scope>
    <source>
        <strain evidence="2">V64-1</strain>
    </source>
</reference>
<dbReference type="AlphaFoldDB" id="A0A2H3TG18"/>